<dbReference type="OrthoDB" id="7491768at2759"/>
<gene>
    <name evidence="1" type="primary">ND5</name>
</gene>
<organism evidence="1">
    <name type="scientific">Lepeophtheirus salmonis</name>
    <name type="common">Salmon louse</name>
    <name type="synonym">Caligus salmonis</name>
    <dbReference type="NCBI Taxonomy" id="72036"/>
    <lineage>
        <taxon>Eukaryota</taxon>
        <taxon>Metazoa</taxon>
        <taxon>Ecdysozoa</taxon>
        <taxon>Arthropoda</taxon>
        <taxon>Crustacea</taxon>
        <taxon>Multicrustacea</taxon>
        <taxon>Hexanauplia</taxon>
        <taxon>Copepoda</taxon>
        <taxon>Siphonostomatoida</taxon>
        <taxon>Caligidae</taxon>
        <taxon>Lepeophtheirus</taxon>
    </lineage>
</organism>
<proteinExistence type="predicted"/>
<reference evidence="1" key="1">
    <citation type="submission" date="2014-05" db="EMBL/GenBank/DDBJ databases">
        <authorList>
            <person name="Chronopoulou M."/>
        </authorList>
    </citation>
    <scope>NUCLEOTIDE SEQUENCE</scope>
    <source>
        <tissue evidence="1">Whole organism</tissue>
    </source>
</reference>
<name>A0A0K2T4T9_LEPSM</name>
<evidence type="ECO:0000313" key="1">
    <source>
        <dbReference type="EMBL" id="CDW21038.1"/>
    </source>
</evidence>
<dbReference type="EMBL" id="HACA01003677">
    <property type="protein sequence ID" value="CDW21038.1"/>
    <property type="molecule type" value="Transcribed_RNA"/>
</dbReference>
<sequence length="17" mass="2002">MLITFAKFCAQEIFLLL</sequence>
<accession>A0A0K2T4T9</accession>
<dbReference type="AlphaFoldDB" id="A0A0K2T4T9"/>
<protein>
    <submittedName>
        <fullName evidence="1">Uncharacterized protein</fullName>
    </submittedName>
</protein>